<dbReference type="GO" id="GO:0030288">
    <property type="term" value="C:outer membrane-bounded periplasmic space"/>
    <property type="evidence" value="ECO:0007669"/>
    <property type="project" value="TreeGrafter"/>
</dbReference>
<keyword evidence="2 5" id="KW-0645">Protease</keyword>
<evidence type="ECO:0000256" key="1">
    <source>
        <dbReference type="ARBA" id="ARBA00009179"/>
    </source>
</evidence>
<dbReference type="Gene3D" id="2.30.42.10">
    <property type="match status" value="1"/>
</dbReference>
<keyword evidence="10" id="KW-1185">Reference proteome</keyword>
<feature type="domain" description="PDZ" evidence="7">
    <location>
        <begin position="99"/>
        <end position="170"/>
    </location>
</feature>
<dbReference type="InterPro" id="IPR005151">
    <property type="entry name" value="Tail-specific_protease"/>
</dbReference>
<dbReference type="FunFam" id="2.30.42.10:FF:000063">
    <property type="entry name" value="Peptidase, S41 family"/>
    <property type="match status" value="1"/>
</dbReference>
<dbReference type="InterPro" id="IPR001478">
    <property type="entry name" value="PDZ"/>
</dbReference>
<dbReference type="InterPro" id="IPR029045">
    <property type="entry name" value="ClpP/crotonase-like_dom_sf"/>
</dbReference>
<organism evidence="9 10">
    <name type="scientific">Paenisporosarcina cavernae</name>
    <dbReference type="NCBI Taxonomy" id="2320858"/>
    <lineage>
        <taxon>Bacteria</taxon>
        <taxon>Bacillati</taxon>
        <taxon>Bacillota</taxon>
        <taxon>Bacilli</taxon>
        <taxon>Bacillales</taxon>
        <taxon>Caryophanaceae</taxon>
        <taxon>Paenisporosarcina</taxon>
    </lineage>
</organism>
<gene>
    <name evidence="9" type="ORF">D3873_03500</name>
</gene>
<dbReference type="SUPFAM" id="SSF50156">
    <property type="entry name" value="PDZ domain-like"/>
    <property type="match status" value="1"/>
</dbReference>
<dbReference type="PANTHER" id="PTHR32060">
    <property type="entry name" value="TAIL-SPECIFIC PROTEASE"/>
    <property type="match status" value="1"/>
</dbReference>
<dbReference type="GO" id="GO:0006508">
    <property type="term" value="P:proteolysis"/>
    <property type="evidence" value="ECO:0007669"/>
    <property type="project" value="UniProtKB-KW"/>
</dbReference>
<evidence type="ECO:0000256" key="6">
    <source>
        <dbReference type="SAM" id="Phobius"/>
    </source>
</evidence>
<keyword evidence="6" id="KW-0472">Membrane</keyword>
<dbReference type="GO" id="GO:0008236">
    <property type="term" value="F:serine-type peptidase activity"/>
    <property type="evidence" value="ECO:0007669"/>
    <property type="project" value="UniProtKB-KW"/>
</dbReference>
<accession>A0A385YTT8</accession>
<dbReference type="InterPro" id="IPR036034">
    <property type="entry name" value="PDZ_sf"/>
</dbReference>
<dbReference type="InterPro" id="IPR036365">
    <property type="entry name" value="PGBD-like_sf"/>
</dbReference>
<dbReference type="InterPro" id="IPR055210">
    <property type="entry name" value="CtpA/B_N"/>
</dbReference>
<reference evidence="10" key="1">
    <citation type="submission" date="2018-09" db="EMBL/GenBank/DDBJ databases">
        <authorList>
            <person name="Zhu H."/>
        </authorList>
    </citation>
    <scope>NUCLEOTIDE SEQUENCE [LARGE SCALE GENOMIC DNA]</scope>
    <source>
        <strain evidence="10">K2R23-3</strain>
    </source>
</reference>
<evidence type="ECO:0000256" key="4">
    <source>
        <dbReference type="ARBA" id="ARBA00022825"/>
    </source>
</evidence>
<feature type="domain" description="Tail specific protease" evidence="8">
    <location>
        <begin position="172"/>
        <end position="370"/>
    </location>
</feature>
<dbReference type="EMBL" id="CP032418">
    <property type="protein sequence ID" value="AYC28982.1"/>
    <property type="molecule type" value="Genomic_DNA"/>
</dbReference>
<dbReference type="Pfam" id="PF01471">
    <property type="entry name" value="PG_binding_1"/>
    <property type="match status" value="1"/>
</dbReference>
<sequence>MTRSRIFLFGGIILAGLLLFIFWGNKSPQPGPAAENVNLQPIEEAYERILQSSITAVNGEQLLEGALRGMTATLRDPYSTYFSKTEAIAHHESLADERVGVGIEVMEKDGRFIVVSPLKEGPAEKAGVQPFDEIVQVDDVKMDGKSFGELLSSIRGKEGTNVKLVVYREREDKHYTFTMIRQSMEVITVKSKKLEQEEKSIGVVEISVFGEKTAEEWKKQTQKLIKEGIDGLLIDVRSNPGGYLGSVQQIASSLLEPNKVFTYMQDPEGVLEPLTVATEKETDYVKKMRNLPVVLLQNSGSASASEVLAGAIQGNDRGIIAGTTSFGKGTVQETWKLSNGGEVKLSSHRWLTPERKWIHGKGIKVDLEVEQPALFELRVNPATSTSELGDFNEDVAYAQKVLNAFGEDSLREDGFFDGQTKQAVVTFMHKRGKSSSGKMDIDFYTVLHQEISKFQADKANDKQAQMAIGYLFHVLK</sequence>
<dbReference type="OrthoDB" id="9812068at2"/>
<evidence type="ECO:0000256" key="3">
    <source>
        <dbReference type="ARBA" id="ARBA00022801"/>
    </source>
</evidence>
<evidence type="ECO:0000259" key="7">
    <source>
        <dbReference type="SMART" id="SM00228"/>
    </source>
</evidence>
<dbReference type="CDD" id="cd06782">
    <property type="entry name" value="cpPDZ_CPP-like"/>
    <property type="match status" value="1"/>
</dbReference>
<proteinExistence type="inferred from homology"/>
<dbReference type="SUPFAM" id="SSF47090">
    <property type="entry name" value="PGBD-like"/>
    <property type="match status" value="1"/>
</dbReference>
<evidence type="ECO:0000259" key="8">
    <source>
        <dbReference type="SMART" id="SM00245"/>
    </source>
</evidence>
<feature type="transmembrane region" description="Helical" evidence="6">
    <location>
        <begin position="7"/>
        <end position="24"/>
    </location>
</feature>
<dbReference type="Gene3D" id="3.90.226.10">
    <property type="entry name" value="2-enoyl-CoA Hydratase, Chain A, domain 1"/>
    <property type="match status" value="1"/>
</dbReference>
<evidence type="ECO:0000313" key="9">
    <source>
        <dbReference type="EMBL" id="AYC28982.1"/>
    </source>
</evidence>
<evidence type="ECO:0000313" key="10">
    <source>
        <dbReference type="Proteomes" id="UP000265725"/>
    </source>
</evidence>
<dbReference type="Gene3D" id="1.10.101.10">
    <property type="entry name" value="PGBD-like superfamily/PGBD"/>
    <property type="match status" value="1"/>
</dbReference>
<keyword evidence="6" id="KW-1133">Transmembrane helix</keyword>
<dbReference type="PANTHER" id="PTHR32060:SF30">
    <property type="entry name" value="CARBOXY-TERMINAL PROCESSING PROTEASE CTPA"/>
    <property type="match status" value="1"/>
</dbReference>
<dbReference type="InterPro" id="IPR004447">
    <property type="entry name" value="Peptidase_S41A"/>
</dbReference>
<dbReference type="SMART" id="SM00245">
    <property type="entry name" value="TSPc"/>
    <property type="match status" value="1"/>
</dbReference>
<name>A0A385YTT8_9BACL</name>
<dbReference type="AlphaFoldDB" id="A0A385YTT8"/>
<dbReference type="Pfam" id="PF22694">
    <property type="entry name" value="CtpB_N-like"/>
    <property type="match status" value="1"/>
</dbReference>
<keyword evidence="4 5" id="KW-0720">Serine protease</keyword>
<dbReference type="GO" id="GO:0007165">
    <property type="term" value="P:signal transduction"/>
    <property type="evidence" value="ECO:0007669"/>
    <property type="project" value="TreeGrafter"/>
</dbReference>
<dbReference type="Pfam" id="PF13180">
    <property type="entry name" value="PDZ_2"/>
    <property type="match status" value="1"/>
</dbReference>
<dbReference type="NCBIfam" id="TIGR00225">
    <property type="entry name" value="prc"/>
    <property type="match status" value="1"/>
</dbReference>
<keyword evidence="3 5" id="KW-0378">Hydrolase</keyword>
<dbReference type="KEGG" id="paek:D3873_03500"/>
<comment type="similarity">
    <text evidence="1 5">Belongs to the peptidase S41A family.</text>
</comment>
<dbReference type="Proteomes" id="UP000265725">
    <property type="component" value="Chromosome"/>
</dbReference>
<dbReference type="Pfam" id="PF03572">
    <property type="entry name" value="Peptidase_S41"/>
    <property type="match status" value="1"/>
</dbReference>
<dbReference type="SUPFAM" id="SSF52096">
    <property type="entry name" value="ClpP/crotonase"/>
    <property type="match status" value="1"/>
</dbReference>
<dbReference type="GO" id="GO:0004175">
    <property type="term" value="F:endopeptidase activity"/>
    <property type="evidence" value="ECO:0007669"/>
    <property type="project" value="TreeGrafter"/>
</dbReference>
<dbReference type="Gene3D" id="3.30.750.44">
    <property type="match status" value="1"/>
</dbReference>
<dbReference type="InterPro" id="IPR002477">
    <property type="entry name" value="Peptidoglycan-bd-like"/>
</dbReference>
<dbReference type="InterPro" id="IPR036366">
    <property type="entry name" value="PGBDSf"/>
</dbReference>
<evidence type="ECO:0000256" key="2">
    <source>
        <dbReference type="ARBA" id="ARBA00022670"/>
    </source>
</evidence>
<dbReference type="CDD" id="cd07560">
    <property type="entry name" value="Peptidase_S41_CPP"/>
    <property type="match status" value="1"/>
</dbReference>
<keyword evidence="6" id="KW-0812">Transmembrane</keyword>
<dbReference type="SMART" id="SM00228">
    <property type="entry name" value="PDZ"/>
    <property type="match status" value="1"/>
</dbReference>
<protein>
    <submittedName>
        <fullName evidence="9">PDZ domain-containing protein</fullName>
    </submittedName>
</protein>
<evidence type="ECO:0000256" key="5">
    <source>
        <dbReference type="RuleBase" id="RU004404"/>
    </source>
</evidence>